<comment type="caution">
    <text evidence="1">The sequence shown here is derived from an EMBL/GenBank/DDBJ whole genome shotgun (WGS) entry which is preliminary data.</text>
</comment>
<protein>
    <submittedName>
        <fullName evidence="1">Restriction alleviation protein, Lar family</fullName>
    </submittedName>
</protein>
<dbReference type="Proteomes" id="UP000284751">
    <property type="component" value="Unassembled WGS sequence"/>
</dbReference>
<dbReference type="NCBIfam" id="TIGR03655">
    <property type="entry name" value="anti_R_Lar"/>
    <property type="match status" value="1"/>
</dbReference>
<evidence type="ECO:0000313" key="1">
    <source>
        <dbReference type="EMBL" id="RGQ36369.1"/>
    </source>
</evidence>
<proteinExistence type="predicted"/>
<name>A0A412AV49_9FIRM</name>
<evidence type="ECO:0000313" key="2">
    <source>
        <dbReference type="Proteomes" id="UP000284751"/>
    </source>
</evidence>
<dbReference type="AlphaFoldDB" id="A0A412AV49"/>
<dbReference type="Pfam" id="PF14354">
    <property type="entry name" value="Lar_restr_allev"/>
    <property type="match status" value="1"/>
</dbReference>
<sequence length="80" mass="9425">MTELKRCPFCGGEAKFFVKYFSERGISRGWQFGIYCFKCNLTTPKTDYQVEVQLNEFGDIVTIVDERDKAIEAWNRRTEL</sequence>
<accession>A0A412AV49</accession>
<gene>
    <name evidence="1" type="ORF">DWY99_11605</name>
</gene>
<dbReference type="EMBL" id="QRTC01000054">
    <property type="protein sequence ID" value="RGQ36369.1"/>
    <property type="molecule type" value="Genomic_DNA"/>
</dbReference>
<organism evidence="1 2">
    <name type="scientific">[Clostridium] leptum</name>
    <dbReference type="NCBI Taxonomy" id="1535"/>
    <lineage>
        <taxon>Bacteria</taxon>
        <taxon>Bacillati</taxon>
        <taxon>Bacillota</taxon>
        <taxon>Clostridia</taxon>
        <taxon>Eubacteriales</taxon>
        <taxon>Oscillospiraceae</taxon>
        <taxon>Oscillospiraceae incertae sedis</taxon>
    </lineage>
</organism>
<dbReference type="InterPro" id="IPR019908">
    <property type="entry name" value="Toxin_RalR"/>
</dbReference>
<reference evidence="1 2" key="1">
    <citation type="submission" date="2018-08" db="EMBL/GenBank/DDBJ databases">
        <title>A genome reference for cultivated species of the human gut microbiota.</title>
        <authorList>
            <person name="Zou Y."/>
            <person name="Xue W."/>
            <person name="Luo G."/>
        </authorList>
    </citation>
    <scope>NUCLEOTIDE SEQUENCE [LARGE SCALE GENOMIC DNA]</scope>
    <source>
        <strain evidence="1 2">AF28-26</strain>
    </source>
</reference>